<dbReference type="InterPro" id="IPR027417">
    <property type="entry name" value="P-loop_NTPase"/>
</dbReference>
<dbReference type="Pfam" id="PF05970">
    <property type="entry name" value="PIF1"/>
    <property type="match status" value="1"/>
</dbReference>
<feature type="domain" description="Helitron helicase-like" evidence="3">
    <location>
        <begin position="282"/>
        <end position="464"/>
    </location>
</feature>
<dbReference type="OrthoDB" id="3366231at2759"/>
<comment type="similarity">
    <text evidence="1">Belongs to the helicase family.</text>
</comment>
<keyword evidence="1" id="KW-0234">DNA repair</keyword>
<feature type="domain" description="DNA helicase Pif1-like DEAD-box helicase" evidence="2">
    <location>
        <begin position="919"/>
        <end position="1129"/>
    </location>
</feature>
<comment type="catalytic activity">
    <reaction evidence="1">
        <text>ATP + H2O = ADP + phosphate + H(+)</text>
        <dbReference type="Rhea" id="RHEA:13065"/>
        <dbReference type="ChEBI" id="CHEBI:15377"/>
        <dbReference type="ChEBI" id="CHEBI:15378"/>
        <dbReference type="ChEBI" id="CHEBI:30616"/>
        <dbReference type="ChEBI" id="CHEBI:43474"/>
        <dbReference type="ChEBI" id="CHEBI:456216"/>
        <dbReference type="EC" id="5.6.2.3"/>
    </reaction>
</comment>
<dbReference type="SUPFAM" id="SSF52540">
    <property type="entry name" value="P-loop containing nucleoside triphosphate hydrolases"/>
    <property type="match status" value="2"/>
</dbReference>
<evidence type="ECO:0000256" key="1">
    <source>
        <dbReference type="RuleBase" id="RU363044"/>
    </source>
</evidence>
<dbReference type="Proteomes" id="UP000054549">
    <property type="component" value="Unassembled WGS sequence"/>
</dbReference>
<dbReference type="GO" id="GO:0006281">
    <property type="term" value="P:DNA repair"/>
    <property type="evidence" value="ECO:0007669"/>
    <property type="project" value="UniProtKB-KW"/>
</dbReference>
<dbReference type="GO" id="GO:0043139">
    <property type="term" value="F:5'-3' DNA helicase activity"/>
    <property type="evidence" value="ECO:0007669"/>
    <property type="project" value="UniProtKB-EC"/>
</dbReference>
<gene>
    <name evidence="5" type="ORF">M378DRAFT_1055673</name>
</gene>
<evidence type="ECO:0000259" key="4">
    <source>
        <dbReference type="Pfam" id="PF21530"/>
    </source>
</evidence>
<dbReference type="PANTHER" id="PTHR10492">
    <property type="match status" value="1"/>
</dbReference>
<keyword evidence="1" id="KW-0233">DNA recombination</keyword>
<keyword evidence="1" id="KW-0378">Hydrolase</keyword>
<reference evidence="5 6" key="1">
    <citation type="submission" date="2014-04" db="EMBL/GenBank/DDBJ databases">
        <title>Evolutionary Origins and Diversification of the Mycorrhizal Mutualists.</title>
        <authorList>
            <consortium name="DOE Joint Genome Institute"/>
            <consortium name="Mycorrhizal Genomics Consortium"/>
            <person name="Kohler A."/>
            <person name="Kuo A."/>
            <person name="Nagy L.G."/>
            <person name="Floudas D."/>
            <person name="Copeland A."/>
            <person name="Barry K.W."/>
            <person name="Cichocki N."/>
            <person name="Veneault-Fourrey C."/>
            <person name="LaButti K."/>
            <person name="Lindquist E.A."/>
            <person name="Lipzen A."/>
            <person name="Lundell T."/>
            <person name="Morin E."/>
            <person name="Murat C."/>
            <person name="Riley R."/>
            <person name="Ohm R."/>
            <person name="Sun H."/>
            <person name="Tunlid A."/>
            <person name="Henrissat B."/>
            <person name="Grigoriev I.V."/>
            <person name="Hibbett D.S."/>
            <person name="Martin F."/>
        </authorList>
    </citation>
    <scope>NUCLEOTIDE SEQUENCE [LARGE SCALE GENOMIC DNA]</scope>
    <source>
        <strain evidence="5 6">Koide BX008</strain>
    </source>
</reference>
<dbReference type="STRING" id="946122.A0A0C2WEL5"/>
<evidence type="ECO:0000313" key="6">
    <source>
        <dbReference type="Proteomes" id="UP000054549"/>
    </source>
</evidence>
<comment type="cofactor">
    <cofactor evidence="1">
        <name>Mg(2+)</name>
        <dbReference type="ChEBI" id="CHEBI:18420"/>
    </cofactor>
</comment>
<dbReference type="InterPro" id="IPR010285">
    <property type="entry name" value="DNA_helicase_pif1-like_DEAD"/>
</dbReference>
<dbReference type="FunFam" id="3.40.50.300:FF:002884">
    <property type="entry name" value="ATP-dependent DNA helicase"/>
    <property type="match status" value="1"/>
</dbReference>
<dbReference type="InterPro" id="IPR049163">
    <property type="entry name" value="Pif1-like_2B_dom"/>
</dbReference>
<dbReference type="HOGENOM" id="CLU_001324_0_3_1"/>
<dbReference type="GO" id="GO:0006310">
    <property type="term" value="P:DNA recombination"/>
    <property type="evidence" value="ECO:0007669"/>
    <property type="project" value="UniProtKB-KW"/>
</dbReference>
<dbReference type="GO" id="GO:0005524">
    <property type="term" value="F:ATP binding"/>
    <property type="evidence" value="ECO:0007669"/>
    <property type="project" value="UniProtKB-KW"/>
</dbReference>
<dbReference type="GO" id="GO:0000723">
    <property type="term" value="P:telomere maintenance"/>
    <property type="evidence" value="ECO:0007669"/>
    <property type="project" value="InterPro"/>
</dbReference>
<dbReference type="EMBL" id="KN818726">
    <property type="protein sequence ID" value="KIL54493.1"/>
    <property type="molecule type" value="Genomic_DNA"/>
</dbReference>
<dbReference type="CDD" id="cd18809">
    <property type="entry name" value="SF1_C_RecD"/>
    <property type="match status" value="1"/>
</dbReference>
<evidence type="ECO:0000313" key="5">
    <source>
        <dbReference type="EMBL" id="KIL54493.1"/>
    </source>
</evidence>
<keyword evidence="1" id="KW-0067">ATP-binding</keyword>
<dbReference type="Pfam" id="PF14214">
    <property type="entry name" value="Helitron_like_N"/>
    <property type="match status" value="1"/>
</dbReference>
<proteinExistence type="inferred from homology"/>
<dbReference type="InParanoid" id="A0A0C2WEL5"/>
<name>A0A0C2WEL5_AMAMK</name>
<keyword evidence="6" id="KW-1185">Reference proteome</keyword>
<evidence type="ECO:0000259" key="2">
    <source>
        <dbReference type="Pfam" id="PF05970"/>
    </source>
</evidence>
<dbReference type="InterPro" id="IPR025476">
    <property type="entry name" value="Helitron_helicase-like"/>
</dbReference>
<evidence type="ECO:0000259" key="3">
    <source>
        <dbReference type="Pfam" id="PF14214"/>
    </source>
</evidence>
<dbReference type="Gene3D" id="3.40.50.300">
    <property type="entry name" value="P-loop containing nucleotide triphosphate hydrolases"/>
    <property type="match status" value="2"/>
</dbReference>
<accession>A0A0C2WEL5</accession>
<dbReference type="PANTHER" id="PTHR10492:SF57">
    <property type="entry name" value="ATP-DEPENDENT DNA HELICASE"/>
    <property type="match status" value="1"/>
</dbReference>
<dbReference type="EC" id="5.6.2.3" evidence="1"/>
<keyword evidence="1" id="KW-0547">Nucleotide-binding</keyword>
<sequence length="1391" mass="158730">MDDECRKCNALHWRKERLTRSTNANPKFGTCCLDGKVSIPSLQEPPRELWELYNGTSLQSTHFLDHINSYNNAFAMVSLEHGRVNLGPGPDVFVVRGEVRHRAGSLLPDGENPPLYAQLYFQTPGNALEMRMGRGANVGQRLNPQVMQGLRDTLERNNHYIALYKTAYDRLRELPETPELHVSLHFNPIQDQRRYNLPTAEEVAVLMPNGNQQATTRDVILFYRGGPLRRIAETNPAYQPLHYVLLFPRGEHGWHPQIPLSQPDGEPVVIGNANEKVTQMEYYAYRFHQHTNESNHIFLGRTLFQKYAVDAWSQIEQSRANFIRHNQDKLRVELYRGLVDAVNRNDHANLDQLGRRVILPSSFVGGSRYMYQLYQDSLALARYFGKPDYFFTVTANPQWPEICNALLPQQQAKDRPDLVTRVFREKIRMLLEDLKKGGALGKHVGHVYTIEFQKRGLPHVHILIFMAAESHIHDAGMVDQVISAQIPDPQTHPVLHQLVTTLMVHRPCGAHGNRNSPCLKDGKCSKGYPKPWIEETTLGHNGYAVYARPNNGRTAVISGGVRIDNRWIVPHSPYFLMKLRSHSNLECCISIQATKYIHKYIYKGHDMATVQVHDDQDEVQRYLDARYVSACESFWRIFHYDVHEEAPNVVRLAIHLEGQHTVVYNADDNPQNALAAGARDTTLTAFFKANAAEEDGERHRGRRVRIARSLLYQEFPQRFVWKDRKWTLRKKGFAIGRMFNVHPKAGDLFYLRTLLTAVRGPTSFRDLRTVNGIEHHDFKSACNAMGLLEDDGEWRQCLQEASLMQLGKQLRSLFATILIDCAPNNPLELWDQFKANICDDLQRTMVNNHIHPNPTEDEVYHYGLFLINKVLERHGKSVTDFGLPEPQGDWERVVPNRLIAEQQYNLAQQLQLADENIPKLNIEQRAAYERVKDAVMEGQPQIFFIHGPAGTGKTFCYNTLCYFLRGHGKIVLCVASSGIASLLLKGGRTAHSTFRIPLNIYNGQTCSVTKQSKLADLLRVVDLIIWDEVPMQSKFCQEAVDITLRDIRNNQQPFGGITVVFGGDFQQILPVVLKGTREQIVSQSIRKSYIWNHIQVLKLTQNMRLENRTAEEREFAQWLLDVGHGRNSNAEGCVRLWDSMLCHSVDGLVMSIYPGITMLDAQETHEQYFLERTILAPRNDEVAALNGVLLDKMPGRVIEYQSADSLEVEQGADADVNYPVEFLNTINASGLPPSKLRLKIGCPIMILRNLDPRRGLCNGTRAILLRASQRVLEVKVIGGDFEDERDRRAFIPRIDLVEEETVDIPFKFRRRQFPVRLAFAMTVNKAQGQSVKHVGLDLQTPVFTHGQLYVALSRCTSSLRIKVLLKDVSGEQLHEQQTETKNIVYPEALLD</sequence>
<feature type="domain" description="DNA helicase Pif1-like 2B" evidence="4">
    <location>
        <begin position="1221"/>
        <end position="1263"/>
    </location>
</feature>
<dbReference type="Pfam" id="PF21530">
    <property type="entry name" value="Pif1_2B_dom"/>
    <property type="match status" value="1"/>
</dbReference>
<organism evidence="5 6">
    <name type="scientific">Amanita muscaria (strain Koide BX008)</name>
    <dbReference type="NCBI Taxonomy" id="946122"/>
    <lineage>
        <taxon>Eukaryota</taxon>
        <taxon>Fungi</taxon>
        <taxon>Dikarya</taxon>
        <taxon>Basidiomycota</taxon>
        <taxon>Agaricomycotina</taxon>
        <taxon>Agaricomycetes</taxon>
        <taxon>Agaricomycetidae</taxon>
        <taxon>Agaricales</taxon>
        <taxon>Pluteineae</taxon>
        <taxon>Amanitaceae</taxon>
        <taxon>Amanita</taxon>
    </lineage>
</organism>
<protein>
    <recommendedName>
        <fullName evidence="1">ATP-dependent DNA helicase</fullName>
        <ecNumber evidence="1">5.6.2.3</ecNumber>
    </recommendedName>
</protein>
<keyword evidence="1" id="KW-0227">DNA damage</keyword>
<dbReference type="GO" id="GO:0016887">
    <property type="term" value="F:ATP hydrolysis activity"/>
    <property type="evidence" value="ECO:0007669"/>
    <property type="project" value="RHEA"/>
</dbReference>
<keyword evidence="1" id="KW-0347">Helicase</keyword>